<dbReference type="Proteomes" id="UP001500449">
    <property type="component" value="Unassembled WGS sequence"/>
</dbReference>
<proteinExistence type="predicted"/>
<accession>A0ABN2MTH9</accession>
<feature type="region of interest" description="Disordered" evidence="1">
    <location>
        <begin position="1"/>
        <end position="38"/>
    </location>
</feature>
<comment type="caution">
    <text evidence="2">The sequence shown here is derived from an EMBL/GenBank/DDBJ whole genome shotgun (WGS) entry which is preliminary data.</text>
</comment>
<dbReference type="EMBL" id="BAAAQK010000004">
    <property type="protein sequence ID" value="GAA1836870.1"/>
    <property type="molecule type" value="Genomic_DNA"/>
</dbReference>
<evidence type="ECO:0000313" key="3">
    <source>
        <dbReference type="Proteomes" id="UP001500449"/>
    </source>
</evidence>
<evidence type="ECO:0000256" key="1">
    <source>
        <dbReference type="SAM" id="MobiDB-lite"/>
    </source>
</evidence>
<sequence>MGPSPGRYALSPFPSTLPSTPPSTLPPRPRTPGLHRSTVSGRPVLSLTEGLAFPAPVDGVTTVAGQ</sequence>
<keyword evidence="3" id="KW-1185">Reference proteome</keyword>
<reference evidence="2 3" key="1">
    <citation type="journal article" date="2019" name="Int. J. Syst. Evol. Microbiol.">
        <title>The Global Catalogue of Microorganisms (GCM) 10K type strain sequencing project: providing services to taxonomists for standard genome sequencing and annotation.</title>
        <authorList>
            <consortium name="The Broad Institute Genomics Platform"/>
            <consortium name="The Broad Institute Genome Sequencing Center for Infectious Disease"/>
            <person name="Wu L."/>
            <person name="Ma J."/>
        </authorList>
    </citation>
    <scope>NUCLEOTIDE SEQUENCE [LARGE SCALE GENOMIC DNA]</scope>
    <source>
        <strain evidence="2 3">JCM 16009</strain>
    </source>
</reference>
<feature type="compositionally biased region" description="Pro residues" evidence="1">
    <location>
        <begin position="19"/>
        <end position="30"/>
    </location>
</feature>
<protein>
    <submittedName>
        <fullName evidence="2">Uncharacterized protein</fullName>
    </submittedName>
</protein>
<name>A0ABN2MTH9_9PSEU</name>
<evidence type="ECO:0000313" key="2">
    <source>
        <dbReference type="EMBL" id="GAA1836870.1"/>
    </source>
</evidence>
<gene>
    <name evidence="2" type="ORF">GCM10009836_14290</name>
</gene>
<organism evidence="2 3">
    <name type="scientific">Pseudonocardia ailaonensis</name>
    <dbReference type="NCBI Taxonomy" id="367279"/>
    <lineage>
        <taxon>Bacteria</taxon>
        <taxon>Bacillati</taxon>
        <taxon>Actinomycetota</taxon>
        <taxon>Actinomycetes</taxon>
        <taxon>Pseudonocardiales</taxon>
        <taxon>Pseudonocardiaceae</taxon>
        <taxon>Pseudonocardia</taxon>
    </lineage>
</organism>